<evidence type="ECO:0008006" key="4">
    <source>
        <dbReference type="Google" id="ProtNLM"/>
    </source>
</evidence>
<dbReference type="RefSeq" id="WP_326296128.1">
    <property type="nucleotide sequence ID" value="NZ_JAYLLH010000004.1"/>
</dbReference>
<reference evidence="2 3" key="1">
    <citation type="submission" date="2024-01" db="EMBL/GenBank/DDBJ databases">
        <title>Mesobacterium rodlantinim sp. nov., isolated from shallow sea hydrothermal systems off Kueishantao Island.</title>
        <authorList>
            <person name="Su Z."/>
            <person name="Tang K."/>
        </authorList>
    </citation>
    <scope>NUCLEOTIDE SEQUENCE [LARGE SCALE GENOMIC DNA]</scope>
    <source>
        <strain evidence="2 3">TK19101</strain>
    </source>
</reference>
<organism evidence="2 3">
    <name type="scientific">Mesobacterium hydrothermale</name>
    <dbReference type="NCBI Taxonomy" id="3111907"/>
    <lineage>
        <taxon>Bacteria</taxon>
        <taxon>Pseudomonadati</taxon>
        <taxon>Pseudomonadota</taxon>
        <taxon>Alphaproteobacteria</taxon>
        <taxon>Rhodobacterales</taxon>
        <taxon>Roseobacteraceae</taxon>
        <taxon>Mesobacterium</taxon>
    </lineage>
</organism>
<feature type="transmembrane region" description="Helical" evidence="1">
    <location>
        <begin position="73"/>
        <end position="94"/>
    </location>
</feature>
<dbReference type="Proteomes" id="UP001348149">
    <property type="component" value="Unassembled WGS sequence"/>
</dbReference>
<keyword evidence="1" id="KW-0472">Membrane</keyword>
<evidence type="ECO:0000313" key="3">
    <source>
        <dbReference type="Proteomes" id="UP001348149"/>
    </source>
</evidence>
<keyword evidence="3" id="KW-1185">Reference proteome</keyword>
<keyword evidence="1" id="KW-0812">Transmembrane</keyword>
<keyword evidence="1" id="KW-1133">Transmembrane helix</keyword>
<dbReference type="EMBL" id="JAYLLH010000004">
    <property type="protein sequence ID" value="MEC3860502.1"/>
    <property type="molecule type" value="Genomic_DNA"/>
</dbReference>
<evidence type="ECO:0000256" key="1">
    <source>
        <dbReference type="SAM" id="Phobius"/>
    </source>
</evidence>
<evidence type="ECO:0000313" key="2">
    <source>
        <dbReference type="EMBL" id="MEC3860502.1"/>
    </source>
</evidence>
<feature type="transmembrane region" description="Helical" evidence="1">
    <location>
        <begin position="35"/>
        <end position="61"/>
    </location>
</feature>
<proteinExistence type="predicted"/>
<sequence>MSIIDDEDAEAEFMHDIYGVGADDREPKVSRSGPAYWPFGKLVAVLWAIIFGAVFLNIFVIYSASGTFGGVTFSLWLVMLWVIPITLIAALWLARWVRGLVEREEAI</sequence>
<name>A0ABU6HEG1_9RHOB</name>
<gene>
    <name evidence="2" type="ORF">VK792_04335</name>
</gene>
<comment type="caution">
    <text evidence="2">The sequence shown here is derived from an EMBL/GenBank/DDBJ whole genome shotgun (WGS) entry which is preliminary data.</text>
</comment>
<accession>A0ABU6HEG1</accession>
<protein>
    <recommendedName>
        <fullName evidence="4">DUF997 domain-containing protein</fullName>
    </recommendedName>
</protein>